<feature type="coiled-coil region" evidence="1">
    <location>
        <begin position="477"/>
        <end position="824"/>
    </location>
</feature>
<feature type="region of interest" description="Disordered" evidence="2">
    <location>
        <begin position="1"/>
        <end position="145"/>
    </location>
</feature>
<name>H8X7G5_CANO9</name>
<dbReference type="RefSeq" id="XP_003869882.1">
    <property type="nucleotide sequence ID" value="XM_003869833.1"/>
</dbReference>
<dbReference type="HOGENOM" id="CLU_346116_0_0_1"/>
<evidence type="ECO:0000256" key="1">
    <source>
        <dbReference type="SAM" id="Coils"/>
    </source>
</evidence>
<dbReference type="EMBL" id="HE681723">
    <property type="protein sequence ID" value="CCG23749.1"/>
    <property type="molecule type" value="Genomic_DNA"/>
</dbReference>
<dbReference type="AlphaFoldDB" id="H8X7G5"/>
<accession>H8X7G5</accession>
<keyword evidence="1" id="KW-0175">Coiled coil</keyword>
<feature type="compositionally biased region" description="Polar residues" evidence="2">
    <location>
        <begin position="41"/>
        <end position="64"/>
    </location>
</feature>
<feature type="coiled-coil region" evidence="1">
    <location>
        <begin position="407"/>
        <end position="441"/>
    </location>
</feature>
<feature type="compositionally biased region" description="Polar residues" evidence="2">
    <location>
        <begin position="112"/>
        <end position="130"/>
    </location>
</feature>
<organism evidence="3 4">
    <name type="scientific">Candida orthopsilosis (strain 90-125)</name>
    <name type="common">Yeast</name>
    <dbReference type="NCBI Taxonomy" id="1136231"/>
    <lineage>
        <taxon>Eukaryota</taxon>
        <taxon>Fungi</taxon>
        <taxon>Dikarya</taxon>
        <taxon>Ascomycota</taxon>
        <taxon>Saccharomycotina</taxon>
        <taxon>Pichiomycetes</taxon>
        <taxon>Debaryomycetaceae</taxon>
        <taxon>Candida/Lodderomyces clade</taxon>
        <taxon>Candida</taxon>
    </lineage>
</organism>
<evidence type="ECO:0000256" key="2">
    <source>
        <dbReference type="SAM" id="MobiDB-lite"/>
    </source>
</evidence>
<reference evidence="3 4" key="1">
    <citation type="journal article" date="2012" name="PLoS ONE">
        <title>Sequence and analysis of the genome of the pathogenic yeast Candida orthopsilosis.</title>
        <authorList>
            <person name="Riccombeni A."/>
            <person name="Vidanes G."/>
            <person name="Proux-Wera E."/>
            <person name="Wolfe K.H."/>
            <person name="Butler G."/>
        </authorList>
    </citation>
    <scope>NUCLEOTIDE SEQUENCE [LARGE SCALE GENOMIC DNA]</scope>
    <source>
        <strain evidence="3 4">Co 90-125</strain>
    </source>
</reference>
<dbReference type="OrthoDB" id="5367584at2759"/>
<sequence>MSASSSPFRPSNTPVYIDDSLSPVKLPTRSLMKPPPPFSLPNKSSQQGTPPVKETTNTSPSKPAQHNILKPPYTEKLNKTTFLNISSAQRRSTIGNPGRSYSSGERRMLNLRSPSSLNKPSPNTVSTTSPLHKRRKPANLNSIQKSAREVELYMDQLNEEREKRLKQSGFRSSMSEADELSSPIKRNTLHSHRDAVELDEINDEREAAEPEKSLVEEDEEIMILEDKGSNKASESVENIEIGRRDIIDTIKDFGANIDDSRRRKRNLNGTTDYEKTNSSDSDLEILEDNFSRDPSQTLTHNQMTRLINESKQDKYSTKTPDRMTEPQPQRPHPHHVKTSTVDNDQEDTVLSPLRHDLGAVDKFQDEEQDVNEFEDEPTMNFLDSQNSRPMFPLTYIEKLQSDNQKELSQVNDDLKQRELQISQLSEELAKQREVEHKLKHEQEINQLQIRQLEHDVAFLTKRNKILEWSNLSFKRKLNDYKITVNEVEETNRALIEKNNDLDEKFTKLQNDHSQVQKEHIEFTMKVDDFESDKLRLVNEKEELVNKLYNIEQEYESKIDRLEENLKLLESSDNELRSANNDLKTKLEASDVKNEQLQSEKDNLSAKIDETEGLINDLDHLIATHKEDYEKEIVELKNKHEKEISQLSMDLRSVKQNEAQHKQLVDELTHELETKTIQFNDLKSQIDLQVNELEKAASEKDHLESKLTLLQNVESDKNLIESELIDLKNKYETDISSKDDEIYNLTTKHNRLQTENQQFKSIISELETQVQTQSQIITSKESDISTYKSEIDKLLNAINSLKQDLSTTESKLTQLNQEIEMLHTNHKRDLNLQEDKLVKYLHREYAQKHATKMNEFKLYYEQELKNRDLTIKKLNRDFEFVSKNLEVSRQKYNELLGEKAEQSES</sequence>
<feature type="compositionally biased region" description="Polar residues" evidence="2">
    <location>
        <begin position="1"/>
        <end position="14"/>
    </location>
</feature>
<dbReference type="Proteomes" id="UP000005018">
    <property type="component" value="Chromosome 5"/>
</dbReference>
<keyword evidence="4" id="KW-1185">Reference proteome</keyword>
<feature type="compositionally biased region" description="Polar residues" evidence="2">
    <location>
        <begin position="79"/>
        <end position="103"/>
    </location>
</feature>
<protein>
    <submittedName>
        <fullName evidence="3">Uncharacterized protein</fullName>
    </submittedName>
</protein>
<feature type="region of interest" description="Disordered" evidence="2">
    <location>
        <begin position="163"/>
        <end position="212"/>
    </location>
</feature>
<evidence type="ECO:0000313" key="4">
    <source>
        <dbReference type="Proteomes" id="UP000005018"/>
    </source>
</evidence>
<dbReference type="GeneID" id="14541311"/>
<feature type="compositionally biased region" description="Basic and acidic residues" evidence="2">
    <location>
        <begin position="308"/>
        <end position="324"/>
    </location>
</feature>
<gene>
    <name evidence="3" type="ORF">CORT_0E01620</name>
</gene>
<feature type="compositionally biased region" description="Polar residues" evidence="2">
    <location>
        <begin position="292"/>
        <end position="307"/>
    </location>
</feature>
<dbReference type="KEGG" id="cot:CORT_0E01620"/>
<evidence type="ECO:0000313" key="3">
    <source>
        <dbReference type="EMBL" id="CCG23749.1"/>
    </source>
</evidence>
<proteinExistence type="predicted"/>
<feature type="region of interest" description="Disordered" evidence="2">
    <location>
        <begin position="291"/>
        <end position="345"/>
    </location>
</feature>